<feature type="compositionally biased region" description="Low complexity" evidence="6">
    <location>
        <begin position="464"/>
        <end position="480"/>
    </location>
</feature>
<evidence type="ECO:0000256" key="5">
    <source>
        <dbReference type="PROSITE-ProRule" id="PRU01240"/>
    </source>
</evidence>
<gene>
    <name evidence="8" type="ORF">ACFQKB_09205</name>
</gene>
<dbReference type="Pfam" id="PF00082">
    <property type="entry name" value="Peptidase_S8"/>
    <property type="match status" value="1"/>
</dbReference>
<dbReference type="PANTHER" id="PTHR43806:SF11">
    <property type="entry name" value="CEREVISIN-RELATED"/>
    <property type="match status" value="1"/>
</dbReference>
<feature type="compositionally biased region" description="Low complexity" evidence="6">
    <location>
        <begin position="396"/>
        <end position="415"/>
    </location>
</feature>
<feature type="compositionally biased region" description="Low complexity" evidence="6">
    <location>
        <begin position="672"/>
        <end position="697"/>
    </location>
</feature>
<feature type="compositionally biased region" description="Low complexity" evidence="6">
    <location>
        <begin position="610"/>
        <end position="625"/>
    </location>
</feature>
<evidence type="ECO:0000256" key="2">
    <source>
        <dbReference type="ARBA" id="ARBA00022670"/>
    </source>
</evidence>
<evidence type="ECO:0000256" key="4">
    <source>
        <dbReference type="ARBA" id="ARBA00022825"/>
    </source>
</evidence>
<dbReference type="Gene3D" id="3.40.50.200">
    <property type="entry name" value="Peptidase S8/S53 domain"/>
    <property type="match status" value="1"/>
</dbReference>
<dbReference type="PROSITE" id="PS51892">
    <property type="entry name" value="SUBTILASE"/>
    <property type="match status" value="1"/>
</dbReference>
<dbReference type="InterPro" id="IPR000209">
    <property type="entry name" value="Peptidase_S8/S53_dom"/>
</dbReference>
<feature type="compositionally biased region" description="Basic residues" evidence="6">
    <location>
        <begin position="1"/>
        <end position="10"/>
    </location>
</feature>
<feature type="active site" description="Charge relay system" evidence="5">
    <location>
        <position position="122"/>
    </location>
</feature>
<feature type="region of interest" description="Disordered" evidence="6">
    <location>
        <begin position="453"/>
        <end position="550"/>
    </location>
</feature>
<dbReference type="InterPro" id="IPR050131">
    <property type="entry name" value="Peptidase_S8_subtilisin-like"/>
</dbReference>
<proteinExistence type="inferred from homology"/>
<dbReference type="PANTHER" id="PTHR43806">
    <property type="entry name" value="PEPTIDASE S8"/>
    <property type="match status" value="1"/>
</dbReference>
<evidence type="ECO:0000256" key="1">
    <source>
        <dbReference type="ARBA" id="ARBA00011073"/>
    </source>
</evidence>
<feature type="active site" description="Charge relay system" evidence="5">
    <location>
        <position position="157"/>
    </location>
</feature>
<feature type="region of interest" description="Disordered" evidence="6">
    <location>
        <begin position="1"/>
        <end position="26"/>
    </location>
</feature>
<feature type="compositionally biased region" description="Basic and acidic residues" evidence="6">
    <location>
        <begin position="779"/>
        <end position="792"/>
    </location>
</feature>
<keyword evidence="9" id="KW-1185">Reference proteome</keyword>
<comment type="caution">
    <text evidence="8">The sequence shown here is derived from an EMBL/GenBank/DDBJ whole genome shotgun (WGS) entry which is preliminary data.</text>
</comment>
<evidence type="ECO:0000313" key="8">
    <source>
        <dbReference type="EMBL" id="MFC6879941.1"/>
    </source>
</evidence>
<feature type="region of interest" description="Disordered" evidence="6">
    <location>
        <begin position="569"/>
        <end position="802"/>
    </location>
</feature>
<name>A0ABW2CGD1_9ACTN</name>
<keyword evidence="3 5" id="KW-0378">Hydrolase</keyword>
<dbReference type="InterPro" id="IPR023827">
    <property type="entry name" value="Peptidase_S8_Asp-AS"/>
</dbReference>
<dbReference type="PRINTS" id="PR00723">
    <property type="entry name" value="SUBTILISIN"/>
</dbReference>
<dbReference type="EMBL" id="JBHSXS010000004">
    <property type="protein sequence ID" value="MFC6879941.1"/>
    <property type="molecule type" value="Genomic_DNA"/>
</dbReference>
<dbReference type="InterPro" id="IPR036852">
    <property type="entry name" value="Peptidase_S8/S53_dom_sf"/>
</dbReference>
<keyword evidence="2 5" id="KW-0645">Protease</keyword>
<feature type="active site" description="Charge relay system" evidence="5">
    <location>
        <position position="330"/>
    </location>
</feature>
<organism evidence="8 9">
    <name type="scientific">Actinomadura yumaensis</name>
    <dbReference type="NCBI Taxonomy" id="111807"/>
    <lineage>
        <taxon>Bacteria</taxon>
        <taxon>Bacillati</taxon>
        <taxon>Actinomycetota</taxon>
        <taxon>Actinomycetes</taxon>
        <taxon>Streptosporangiales</taxon>
        <taxon>Thermomonosporaceae</taxon>
        <taxon>Actinomadura</taxon>
    </lineage>
</organism>
<comment type="similarity">
    <text evidence="1 5">Belongs to the peptidase S8 family.</text>
</comment>
<feature type="domain" description="Peptidase S8/S53" evidence="7">
    <location>
        <begin position="113"/>
        <end position="369"/>
    </location>
</feature>
<dbReference type="Proteomes" id="UP001596380">
    <property type="component" value="Unassembled WGS sequence"/>
</dbReference>
<dbReference type="RefSeq" id="WP_378063161.1">
    <property type="nucleotide sequence ID" value="NZ_JBHSXS010000004.1"/>
</dbReference>
<reference evidence="9" key="1">
    <citation type="journal article" date="2019" name="Int. J. Syst. Evol. Microbiol.">
        <title>The Global Catalogue of Microorganisms (GCM) 10K type strain sequencing project: providing services to taxonomists for standard genome sequencing and annotation.</title>
        <authorList>
            <consortium name="The Broad Institute Genomics Platform"/>
            <consortium name="The Broad Institute Genome Sequencing Center for Infectious Disease"/>
            <person name="Wu L."/>
            <person name="Ma J."/>
        </authorList>
    </citation>
    <scope>NUCLEOTIDE SEQUENCE [LARGE SCALE GENOMIC DNA]</scope>
    <source>
        <strain evidence="9">JCM 3369</strain>
    </source>
</reference>
<evidence type="ECO:0000259" key="7">
    <source>
        <dbReference type="Pfam" id="PF00082"/>
    </source>
</evidence>
<dbReference type="InterPro" id="IPR015500">
    <property type="entry name" value="Peptidase_S8_subtilisin-rel"/>
</dbReference>
<accession>A0ABW2CGD1</accession>
<evidence type="ECO:0000313" key="9">
    <source>
        <dbReference type="Proteomes" id="UP001596380"/>
    </source>
</evidence>
<feature type="compositionally biased region" description="Polar residues" evidence="6">
    <location>
        <begin position="532"/>
        <end position="542"/>
    </location>
</feature>
<keyword evidence="4 5" id="KW-0720">Serine protease</keyword>
<feature type="region of interest" description="Disordered" evidence="6">
    <location>
        <begin position="396"/>
        <end position="418"/>
    </location>
</feature>
<evidence type="ECO:0000256" key="3">
    <source>
        <dbReference type="ARBA" id="ARBA00022801"/>
    </source>
</evidence>
<protein>
    <submittedName>
        <fullName evidence="8">S8 family serine peptidase</fullName>
    </submittedName>
</protein>
<evidence type="ECO:0000256" key="6">
    <source>
        <dbReference type="SAM" id="MobiDB-lite"/>
    </source>
</evidence>
<sequence length="802" mass="81766">MSHAGRRRSLPARFPPSSDAPRFAGPARFAPTSRPALPARFGARTTASLAVVALTAAVAVPAAIAPGGDRTKERHVRGAAAGAMQSAATDQIRAREWHLNAMRVPKAWRWSRGAGVTIAVLDTGVDRRHPDLTGRVLDGPDLTGGSRTPGGRYWGLHGTSMASIIAGHGNGPGAQRGVLGVAPRARILSVRVTWENDDPLRLKGALPDRDRDAVARGIRYAVDHGADIINMSLGGGRLFYDGSRTEESAIRYALSKGVVLIASAGNDGSSANRKNFPAAYSGVIAVGALDRRLKLWKDSNRRPYVAVCAPGVEIVSADNGNGYVVGTGTSPASAMVAGVAALIRSRYQRLTPDEVRQALVQGAPARAGQPTGSDTCKGPLDAVRALAAAAKINKAAHGPGATAPKPAAASPAPEAAPEDGSHTLLIAVLGGGGVLVLVGLVLGWLQRRRPEEDDDYAPVHDGSGDPAASHGSAAPAYAPAPGEPREQVSAVAPVNAPLWQSTEVTPPGSGFAPSHQAARPPATDDSPLVPSVGTNGASGTDSTAGMNGMAGMNGTAGMDAMDAMDASAFPNGKHYRPTPTSDPVASNGFVPGRSAAPGDFREDAAPTPAPADAAQGESGSNGSSSDNRVGAHRAPEPAPFDVFNPDNGLETYAEPQPPPNGTPHPLNGNGHGTASTNGSGSNGSYAPNGSGSYASNGSYGGGNSFGQGEVLDGSGGLNGDPLGDAGSFDDEEWERFRRSALEGPGLNPVPPADDFSTGAVPAAPPPGLGGADPLGGAVEPREDKGTRRTRPADDDDYRPPWW</sequence>
<dbReference type="SUPFAM" id="SSF52743">
    <property type="entry name" value="Subtilisin-like"/>
    <property type="match status" value="1"/>
</dbReference>
<dbReference type="PROSITE" id="PS00136">
    <property type="entry name" value="SUBTILASE_ASP"/>
    <property type="match status" value="1"/>
</dbReference>